<dbReference type="OrthoDB" id="9801477at2"/>
<dbReference type="EMBL" id="CP003315">
    <property type="protein sequence ID" value="AFA40967.1"/>
    <property type="molecule type" value="Genomic_DNA"/>
</dbReference>
<evidence type="ECO:0000259" key="9">
    <source>
        <dbReference type="PROSITE" id="PS50893"/>
    </source>
</evidence>
<keyword evidence="8" id="KW-0997">Cell inner membrane</keyword>
<comment type="similarity">
    <text evidence="8">Belongs to the ABC transporter superfamily. Lipoprotein translocase (TC 3.A.1.125) family.</text>
</comment>
<sequence length="226" mass="25505">MNKIPILSCVNVTKIYKNKLIILNNINLSIQRSETIAIVGRSGSGKSTLLYILSGLDNPTKGDVFFEGKSIYRLSSSQSADLRNKSFGFIYQFHHLLPDFNVLENVLMPALIGKFNIKNAKKSAYEILEQLGLQKRVHYKPHELSGGEKQRVAIARALINNPKIIFADEPTGNLDQISAKKFFALLNTINLYKSTTFLVVTHCLNFSKKLKKVLEIKNGILYKKDF</sequence>
<dbReference type="HOGENOM" id="CLU_000604_1_22_6"/>
<dbReference type="KEGG" id="wgl:WIGMOR_0107"/>
<evidence type="ECO:0000256" key="2">
    <source>
        <dbReference type="ARBA" id="ARBA00022448"/>
    </source>
</evidence>
<comment type="subcellular location">
    <subcellularLocation>
        <location evidence="8">Cell inner membrane</location>
        <topology evidence="8">Peripheral membrane protein</topology>
    </subcellularLocation>
</comment>
<proteinExistence type="inferred from homology"/>
<gene>
    <name evidence="8 10" type="primary">lolD</name>
    <name evidence="10" type="synonym">ycfV</name>
    <name evidence="10" type="ORF">WIGMOR_0107</name>
</gene>
<evidence type="ECO:0000256" key="3">
    <source>
        <dbReference type="ARBA" id="ARBA00022475"/>
    </source>
</evidence>
<dbReference type="Proteomes" id="UP000009061">
    <property type="component" value="Chromosome"/>
</dbReference>
<keyword evidence="7 8" id="KW-0472">Membrane</keyword>
<dbReference type="InterPro" id="IPR017871">
    <property type="entry name" value="ABC_transporter-like_CS"/>
</dbReference>
<evidence type="ECO:0000313" key="11">
    <source>
        <dbReference type="Proteomes" id="UP000009061"/>
    </source>
</evidence>
<dbReference type="PROSITE" id="PS50893">
    <property type="entry name" value="ABC_TRANSPORTER_2"/>
    <property type="match status" value="1"/>
</dbReference>
<keyword evidence="3 8" id="KW-1003">Cell membrane</keyword>
<evidence type="ECO:0000256" key="5">
    <source>
        <dbReference type="ARBA" id="ARBA00022840"/>
    </source>
</evidence>
<dbReference type="AlphaFoldDB" id="H6Q5R2"/>
<keyword evidence="10" id="KW-0449">Lipoprotein</keyword>
<dbReference type="STRING" id="1142511.WIGMOR_0107"/>
<organism evidence="10 11">
    <name type="scientific">Wigglesworthia glossinidia endosymbiont of Glossina morsitans morsitans</name>
    <name type="common">Yale colony</name>
    <dbReference type="NCBI Taxonomy" id="1142511"/>
    <lineage>
        <taxon>Bacteria</taxon>
        <taxon>Pseudomonadati</taxon>
        <taxon>Pseudomonadota</taxon>
        <taxon>Gammaproteobacteria</taxon>
        <taxon>Enterobacterales</taxon>
        <taxon>Erwiniaceae</taxon>
        <taxon>Wigglesworthia</taxon>
    </lineage>
</organism>
<dbReference type="Pfam" id="PF00005">
    <property type="entry name" value="ABC_tran"/>
    <property type="match status" value="1"/>
</dbReference>
<evidence type="ECO:0000256" key="1">
    <source>
        <dbReference type="ARBA" id="ARBA00006526"/>
    </source>
</evidence>
<protein>
    <recommendedName>
        <fullName evidence="8">Lipoprotein-releasing system ATP-binding protein LolD</fullName>
        <ecNumber evidence="8">7.6.2.-</ecNumber>
    </recommendedName>
</protein>
<dbReference type="InterPro" id="IPR027417">
    <property type="entry name" value="P-loop_NTPase"/>
</dbReference>
<dbReference type="eggNOG" id="COG1136">
    <property type="taxonomic scope" value="Bacteria"/>
</dbReference>
<dbReference type="GO" id="GO:0005886">
    <property type="term" value="C:plasma membrane"/>
    <property type="evidence" value="ECO:0007669"/>
    <property type="project" value="UniProtKB-SubCell"/>
</dbReference>
<dbReference type="FunFam" id="3.40.50.300:FF:000230">
    <property type="entry name" value="Lipoprotein-releasing system ATP-binding protein LolD"/>
    <property type="match status" value="1"/>
</dbReference>
<dbReference type="GO" id="GO:0089705">
    <property type="term" value="P:protein localization to outer membrane"/>
    <property type="evidence" value="ECO:0007669"/>
    <property type="project" value="UniProtKB-ARBA"/>
</dbReference>
<dbReference type="GO" id="GO:0005524">
    <property type="term" value="F:ATP binding"/>
    <property type="evidence" value="ECO:0007669"/>
    <property type="project" value="UniProtKB-UniRule"/>
</dbReference>
<evidence type="ECO:0000256" key="4">
    <source>
        <dbReference type="ARBA" id="ARBA00022741"/>
    </source>
</evidence>
<dbReference type="SMART" id="SM00382">
    <property type="entry name" value="AAA"/>
    <property type="match status" value="1"/>
</dbReference>
<dbReference type="EC" id="7.6.2.-" evidence="8"/>
<name>H6Q5R2_WIGGL</name>
<evidence type="ECO:0000256" key="8">
    <source>
        <dbReference type="RuleBase" id="RU367068"/>
    </source>
</evidence>
<dbReference type="RefSeq" id="WP_014353906.1">
    <property type="nucleotide sequence ID" value="NC_016893.1"/>
</dbReference>
<dbReference type="SUPFAM" id="SSF52540">
    <property type="entry name" value="P-loop containing nucleoside triphosphate hydrolases"/>
    <property type="match status" value="1"/>
</dbReference>
<dbReference type="PANTHER" id="PTHR42798">
    <property type="entry name" value="LIPOPROTEIN-RELEASING SYSTEM ATP-BINDING PROTEIN LOLD"/>
    <property type="match status" value="1"/>
</dbReference>
<keyword evidence="6 8" id="KW-1278">Translocase</keyword>
<comment type="subunit">
    <text evidence="8">The complex is composed of two ATP-binding proteins (LolD) and two transmembrane proteins (LolC and LolE).</text>
</comment>
<dbReference type="InterPro" id="IPR011924">
    <property type="entry name" value="LolD_lipo_ATP-bd"/>
</dbReference>
<evidence type="ECO:0000256" key="7">
    <source>
        <dbReference type="ARBA" id="ARBA00023136"/>
    </source>
</evidence>
<dbReference type="InterPro" id="IPR017911">
    <property type="entry name" value="MacB-like_ATP-bd"/>
</dbReference>
<comment type="function">
    <text evidence="8">Part of the ABC transporter complex LolCDE involved in the translocation of mature outer membrane-directed lipoproteins, from the inner membrane to the periplasmic chaperone, LolA. Responsible for the formation of the LolA-lipoprotein complex in an ATP-dependent manner.</text>
</comment>
<dbReference type="PANTHER" id="PTHR42798:SF2">
    <property type="entry name" value="ABC TRANSPORTER ATP-BINDING PROTEIN MG467-RELATED"/>
    <property type="match status" value="1"/>
</dbReference>
<comment type="similarity">
    <text evidence="1">Belongs to the ABC transporter superfamily. Drug exporter-2 (TC 3.A.1.117) family.</text>
</comment>
<evidence type="ECO:0000313" key="10">
    <source>
        <dbReference type="EMBL" id="AFA40967.1"/>
    </source>
</evidence>
<dbReference type="InterPro" id="IPR003439">
    <property type="entry name" value="ABC_transporter-like_ATP-bd"/>
</dbReference>
<evidence type="ECO:0000256" key="6">
    <source>
        <dbReference type="ARBA" id="ARBA00022967"/>
    </source>
</evidence>
<keyword evidence="11" id="KW-1185">Reference proteome</keyword>
<reference evidence="10 11" key="1">
    <citation type="journal article" date="2012" name="MBio">
        <title>Insight into the transmission biology and species-specific functional capabilities of tsetse (Diptera: glossinidae) obligate symbiont wigglesworthia.</title>
        <authorList>
            <person name="Rio R.V."/>
            <person name="Symula R.E."/>
            <person name="Wang J."/>
            <person name="Lohs C."/>
            <person name="Wu Y.N."/>
            <person name="Snyder A.K."/>
            <person name="Bjornson R.D."/>
            <person name="Oshima K."/>
            <person name="Biehl B.S."/>
            <person name="Perna N.T."/>
            <person name="Hattori M."/>
            <person name="Aksoy S."/>
        </authorList>
    </citation>
    <scope>NUCLEOTIDE SEQUENCE [LARGE SCALE GENOMIC DNA]</scope>
    <source>
        <strain evidence="10">WGM</strain>
    </source>
</reference>
<feature type="domain" description="ABC transporter" evidence="9">
    <location>
        <begin position="7"/>
        <end position="226"/>
    </location>
</feature>
<keyword evidence="2 8" id="KW-0813">Transport</keyword>
<dbReference type="GO" id="GO:0016887">
    <property type="term" value="F:ATP hydrolysis activity"/>
    <property type="evidence" value="ECO:0007669"/>
    <property type="project" value="InterPro"/>
</dbReference>
<keyword evidence="5 8" id="KW-0067">ATP-binding</keyword>
<dbReference type="CDD" id="cd03255">
    <property type="entry name" value="ABC_MJ0796_LolCDE_FtsE"/>
    <property type="match status" value="1"/>
</dbReference>
<dbReference type="PROSITE" id="PS00211">
    <property type="entry name" value="ABC_TRANSPORTER_1"/>
    <property type="match status" value="1"/>
</dbReference>
<dbReference type="Gene3D" id="3.40.50.300">
    <property type="entry name" value="P-loop containing nucleotide triphosphate hydrolases"/>
    <property type="match status" value="1"/>
</dbReference>
<keyword evidence="4 8" id="KW-0547">Nucleotide-binding</keyword>
<accession>H6Q5R2</accession>
<dbReference type="NCBIfam" id="TIGR02211">
    <property type="entry name" value="LolD_lipo_ex"/>
    <property type="match status" value="1"/>
</dbReference>
<dbReference type="GO" id="GO:0044874">
    <property type="term" value="P:lipoprotein localization to outer membrane"/>
    <property type="evidence" value="ECO:0007669"/>
    <property type="project" value="UniProtKB-ARBA"/>
</dbReference>
<dbReference type="InterPro" id="IPR003593">
    <property type="entry name" value="AAA+_ATPase"/>
</dbReference>